<dbReference type="AlphaFoldDB" id="A0A9P3Q2F1"/>
<evidence type="ECO:0000313" key="4">
    <source>
        <dbReference type="EMBL" id="GLD29676.1"/>
    </source>
</evidence>
<dbReference type="Pfam" id="PF02720">
    <property type="entry name" value="DUF222"/>
    <property type="match status" value="1"/>
</dbReference>
<dbReference type="SMART" id="SM00507">
    <property type="entry name" value="HNHc"/>
    <property type="match status" value="1"/>
</dbReference>
<dbReference type="InterPro" id="IPR003615">
    <property type="entry name" value="HNH_nuc"/>
</dbReference>
<feature type="region of interest" description="Disordered" evidence="1">
    <location>
        <begin position="236"/>
        <end position="265"/>
    </location>
</feature>
<dbReference type="EMBL" id="BRXE01000041">
    <property type="protein sequence ID" value="GLB84104.1"/>
    <property type="molecule type" value="Genomic_DNA"/>
</dbReference>
<accession>A0A9P3Q2F1</accession>
<dbReference type="EMBL" id="BRZI01000007">
    <property type="protein sequence ID" value="GLD29676.1"/>
    <property type="molecule type" value="Genomic_DNA"/>
</dbReference>
<evidence type="ECO:0000256" key="1">
    <source>
        <dbReference type="SAM" id="MobiDB-lite"/>
    </source>
</evidence>
<evidence type="ECO:0000313" key="5">
    <source>
        <dbReference type="Proteomes" id="UP001064782"/>
    </source>
</evidence>
<feature type="compositionally biased region" description="Basic and acidic residues" evidence="1">
    <location>
        <begin position="251"/>
        <end position="265"/>
    </location>
</feature>
<dbReference type="InterPro" id="IPR003870">
    <property type="entry name" value="DUF222"/>
</dbReference>
<reference evidence="4" key="1">
    <citation type="submission" date="2022-08" db="EMBL/GenBank/DDBJ databases">
        <title>Mycobacterium kiyosense sp. nov., scotochromogenic slow-glowing species isolated from respiratory specimens.</title>
        <authorList>
            <person name="Fukano H."/>
            <person name="Kazumi Y."/>
            <person name="Sakagami N."/>
            <person name="Ato M."/>
            <person name="Mitarai S."/>
            <person name="Hoshino Y."/>
        </authorList>
    </citation>
    <scope>NUCLEOTIDE SEQUENCE</scope>
    <source>
        <strain evidence="4">1413</strain>
        <strain evidence="3">SRL2020-028</strain>
    </source>
</reference>
<dbReference type="RefSeq" id="WP_236981018.1">
    <property type="nucleotide sequence ID" value="NZ_BRXE01000041.1"/>
</dbReference>
<feature type="region of interest" description="Disordered" evidence="1">
    <location>
        <begin position="412"/>
        <end position="455"/>
    </location>
</feature>
<feature type="domain" description="HNH nuclease" evidence="2">
    <location>
        <begin position="352"/>
        <end position="404"/>
    </location>
</feature>
<dbReference type="Proteomes" id="UP001064782">
    <property type="component" value="Unassembled WGS sequence"/>
</dbReference>
<evidence type="ECO:0000259" key="2">
    <source>
        <dbReference type="SMART" id="SM00507"/>
    </source>
</evidence>
<dbReference type="Proteomes" id="UP001165663">
    <property type="component" value="Unassembled WGS sequence"/>
</dbReference>
<dbReference type="CDD" id="cd00085">
    <property type="entry name" value="HNHc"/>
    <property type="match status" value="1"/>
</dbReference>
<dbReference type="GeneID" id="83629609"/>
<gene>
    <name evidence="4" type="ORF">Mkiyose1413_15590</name>
    <name evidence="3" type="ORF">SRL2020028_33600</name>
</gene>
<proteinExistence type="predicted"/>
<comment type="caution">
    <text evidence="4">The sequence shown here is derived from an EMBL/GenBank/DDBJ whole genome shotgun (WGS) entry which is preliminary data.</text>
</comment>
<name>A0A9P3Q2F1_9MYCO</name>
<evidence type="ECO:0000313" key="3">
    <source>
        <dbReference type="EMBL" id="GLB84104.1"/>
    </source>
</evidence>
<protein>
    <recommendedName>
        <fullName evidence="2">HNH nuclease domain-containing protein</fullName>
    </recommendedName>
</protein>
<sequence length="455" mass="48975">MTASSREEIVAILDGIDELQDRLCALTFDGLTTPEHKRIVHRLERQARRPRAVQHTLINQLAAGATKEELGGSLSSALADLLHINKKEASRRIADAADLGQRRAITGEPLDPLLSNTAAAHLDGRIGDGHLKAIRDFLKDLPATVDLGVRESAEAVLAELAVDRRPDELAGLASQLLDWLHPDGDFSDEERARKRGIKLGKQQSDGMSAISGLVNPELRATLEAVLAKLAAPGACNPQDDAPVVDGTPDADAARRDSRSQEQRNHDGLLAGLRGLLASGELGSHRGLPVSIVVTATLQDLESAAGRGVTGGGSKVPISDLIRMASHANHYLALFDGAKPLALYHTRRLASPAQRIMLYARDRGCTRPGCTAPAYHSEVHHVSGWKNTGRTDIGDLTLACGIDNRLVEDGGFTTRTNAKGETEWLPPAHLDHGQPRINRYHHPEKLLIPGDDDDEP</sequence>
<keyword evidence="5" id="KW-1185">Reference proteome</keyword>
<organism evidence="4 5">
    <name type="scientific">Mycobacterium kiyosense</name>
    <dbReference type="NCBI Taxonomy" id="2871094"/>
    <lineage>
        <taxon>Bacteria</taxon>
        <taxon>Bacillati</taxon>
        <taxon>Actinomycetota</taxon>
        <taxon>Actinomycetes</taxon>
        <taxon>Mycobacteriales</taxon>
        <taxon>Mycobacteriaceae</taxon>
        <taxon>Mycobacterium</taxon>
    </lineage>
</organism>